<dbReference type="Pfam" id="PF01425">
    <property type="entry name" value="Amidase"/>
    <property type="match status" value="1"/>
</dbReference>
<evidence type="ECO:0000313" key="4">
    <source>
        <dbReference type="Proteomes" id="UP000714275"/>
    </source>
</evidence>
<dbReference type="PANTHER" id="PTHR45847">
    <property type="entry name" value="FATTY ACID AMIDE HYDROLASE"/>
    <property type="match status" value="1"/>
</dbReference>
<dbReference type="GO" id="GO:0017064">
    <property type="term" value="F:fatty acid amide hydrolase activity"/>
    <property type="evidence" value="ECO:0007669"/>
    <property type="project" value="TreeGrafter"/>
</dbReference>
<keyword evidence="3" id="KW-0378">Hydrolase</keyword>
<dbReference type="Gene3D" id="3.90.1300.10">
    <property type="entry name" value="Amidase signature (AS) domain"/>
    <property type="match status" value="1"/>
</dbReference>
<keyword evidence="4" id="KW-1185">Reference proteome</keyword>
<dbReference type="OrthoDB" id="6428749at2759"/>
<dbReference type="PANTHER" id="PTHR45847:SF6">
    <property type="entry name" value="FATTY ACID AMIDE HYDROLASE"/>
    <property type="match status" value="1"/>
</dbReference>
<feature type="non-terminal residue" evidence="3">
    <location>
        <position position="1"/>
    </location>
</feature>
<dbReference type="SUPFAM" id="SSF75304">
    <property type="entry name" value="Amidase signature (AS) enzymes"/>
    <property type="match status" value="1"/>
</dbReference>
<gene>
    <name evidence="3" type="ORF">EV702DRAFT_978517</name>
</gene>
<proteinExistence type="predicted"/>
<dbReference type="Proteomes" id="UP000714275">
    <property type="component" value="Unassembled WGS sequence"/>
</dbReference>
<dbReference type="InterPro" id="IPR023631">
    <property type="entry name" value="Amidase_dom"/>
</dbReference>
<dbReference type="InterPro" id="IPR036928">
    <property type="entry name" value="AS_sf"/>
</dbReference>
<protein>
    <submittedName>
        <fullName evidence="3">Fatty-acid amide hydrolase</fullName>
    </submittedName>
</protein>
<feature type="region of interest" description="Disordered" evidence="1">
    <location>
        <begin position="59"/>
        <end position="81"/>
    </location>
</feature>
<dbReference type="InterPro" id="IPR052096">
    <property type="entry name" value="Endocannabinoid_amidase"/>
</dbReference>
<dbReference type="GO" id="GO:0009062">
    <property type="term" value="P:fatty acid catabolic process"/>
    <property type="evidence" value="ECO:0007669"/>
    <property type="project" value="TreeGrafter"/>
</dbReference>
<dbReference type="EMBL" id="JABBWD010000070">
    <property type="protein sequence ID" value="KAG1769739.1"/>
    <property type="molecule type" value="Genomic_DNA"/>
</dbReference>
<organism evidence="3 4">
    <name type="scientific">Suillus placidus</name>
    <dbReference type="NCBI Taxonomy" id="48579"/>
    <lineage>
        <taxon>Eukaryota</taxon>
        <taxon>Fungi</taxon>
        <taxon>Dikarya</taxon>
        <taxon>Basidiomycota</taxon>
        <taxon>Agaricomycotina</taxon>
        <taxon>Agaricomycetes</taxon>
        <taxon>Agaricomycetidae</taxon>
        <taxon>Boletales</taxon>
        <taxon>Suillineae</taxon>
        <taxon>Suillaceae</taxon>
        <taxon>Suillus</taxon>
    </lineage>
</organism>
<dbReference type="GO" id="GO:0004040">
    <property type="term" value="F:amidase activity"/>
    <property type="evidence" value="ECO:0007669"/>
    <property type="project" value="TreeGrafter"/>
</dbReference>
<evidence type="ECO:0000313" key="3">
    <source>
        <dbReference type="EMBL" id="KAG1769739.1"/>
    </source>
</evidence>
<dbReference type="AlphaFoldDB" id="A0A9P6ZK78"/>
<name>A0A9P6ZK78_9AGAM</name>
<reference evidence="3" key="1">
    <citation type="journal article" date="2020" name="New Phytol.">
        <title>Comparative genomics reveals dynamic genome evolution in host specialist ectomycorrhizal fungi.</title>
        <authorList>
            <person name="Lofgren L.A."/>
            <person name="Nguyen N.H."/>
            <person name="Vilgalys R."/>
            <person name="Ruytinx J."/>
            <person name="Liao H.L."/>
            <person name="Branco S."/>
            <person name="Kuo A."/>
            <person name="LaButti K."/>
            <person name="Lipzen A."/>
            <person name="Andreopoulos W."/>
            <person name="Pangilinan J."/>
            <person name="Riley R."/>
            <person name="Hundley H."/>
            <person name="Na H."/>
            <person name="Barry K."/>
            <person name="Grigoriev I.V."/>
            <person name="Stajich J.E."/>
            <person name="Kennedy P.G."/>
        </authorList>
    </citation>
    <scope>NUCLEOTIDE SEQUENCE</scope>
    <source>
        <strain evidence="3">DOB743</strain>
    </source>
</reference>
<sequence>NIEGYDAAVGFTARANNPGKKDAFLVTQFRASGATVFAKTNVPQTTLVLKRSNPLWGRTTNLRNNQFTSGGSSGADSLSTW</sequence>
<evidence type="ECO:0000256" key="1">
    <source>
        <dbReference type="SAM" id="MobiDB-lite"/>
    </source>
</evidence>
<evidence type="ECO:0000259" key="2">
    <source>
        <dbReference type="Pfam" id="PF01425"/>
    </source>
</evidence>
<accession>A0A9P6ZK78</accession>
<comment type="caution">
    <text evidence="3">The sequence shown here is derived from an EMBL/GenBank/DDBJ whole genome shotgun (WGS) entry which is preliminary data.</text>
</comment>
<feature type="domain" description="Amidase" evidence="2">
    <location>
        <begin position="1"/>
        <end position="74"/>
    </location>
</feature>